<dbReference type="InterPro" id="IPR012495">
    <property type="entry name" value="TadE-like_dom"/>
</dbReference>
<reference evidence="3" key="1">
    <citation type="submission" date="2020-05" db="EMBL/GenBank/DDBJ databases">
        <authorList>
            <person name="Chiriac C."/>
            <person name="Salcher M."/>
            <person name="Ghai R."/>
            <person name="Kavagutti S V."/>
        </authorList>
    </citation>
    <scope>NUCLEOTIDE SEQUENCE</scope>
</reference>
<dbReference type="EMBL" id="CAEZTH010000004">
    <property type="protein sequence ID" value="CAB4555976.1"/>
    <property type="molecule type" value="Genomic_DNA"/>
</dbReference>
<organism evidence="3">
    <name type="scientific">freshwater metagenome</name>
    <dbReference type="NCBI Taxonomy" id="449393"/>
    <lineage>
        <taxon>unclassified sequences</taxon>
        <taxon>metagenomes</taxon>
        <taxon>ecological metagenomes</taxon>
    </lineage>
</organism>
<dbReference type="AlphaFoldDB" id="A0A6J6CXV1"/>
<evidence type="ECO:0000256" key="1">
    <source>
        <dbReference type="SAM" id="Phobius"/>
    </source>
</evidence>
<protein>
    <submittedName>
        <fullName evidence="3">Unannotated protein</fullName>
    </submittedName>
</protein>
<evidence type="ECO:0000313" key="3">
    <source>
        <dbReference type="EMBL" id="CAB4555976.1"/>
    </source>
</evidence>
<proteinExistence type="predicted"/>
<name>A0A6J6CXV1_9ZZZZ</name>
<feature type="domain" description="TadE-like" evidence="2">
    <location>
        <begin position="9"/>
        <end position="51"/>
    </location>
</feature>
<evidence type="ECO:0000259" key="2">
    <source>
        <dbReference type="Pfam" id="PF07811"/>
    </source>
</evidence>
<keyword evidence="1" id="KW-0472">Membrane</keyword>
<dbReference type="Pfam" id="PF07811">
    <property type="entry name" value="TadE"/>
    <property type="match status" value="1"/>
</dbReference>
<keyword evidence="1" id="KW-1133">Transmembrane helix</keyword>
<feature type="transmembrane region" description="Helical" evidence="1">
    <location>
        <begin position="12"/>
        <end position="37"/>
    </location>
</feature>
<sequence>MWLVSRERGSAIADFVLVAFPMLALFVGTVSVSFASYARTVILDATIEGARFAALADQDTAAGIQKTKQLVQSSLGRAVDLEVAASSVRIGSIESIRFVSSAEFNLAPGTKILTVSSVATRELIY</sequence>
<gene>
    <name evidence="3" type="ORF">UFOPK1639_00078</name>
</gene>
<keyword evidence="1" id="KW-0812">Transmembrane</keyword>
<accession>A0A6J6CXV1</accession>